<keyword evidence="2" id="KW-1199">Hemostasis impairing toxin</keyword>
<keyword evidence="5" id="KW-0472">Membrane</keyword>
<dbReference type="PROSITE" id="PS00462">
    <property type="entry name" value="G_GLU_TRANSPEPTIDASE"/>
    <property type="match status" value="1"/>
</dbReference>
<dbReference type="PANTHER" id="PTHR11686">
    <property type="entry name" value="GAMMA GLUTAMYL TRANSPEPTIDASE"/>
    <property type="match status" value="1"/>
</dbReference>
<keyword evidence="2" id="KW-1202">Platelet aggregation activating toxin</keyword>
<dbReference type="Proteomes" id="UP000594262">
    <property type="component" value="Unplaced"/>
</dbReference>
<comment type="similarity">
    <text evidence="1">Belongs to the gamma-glutamyltransferase family.</text>
</comment>
<dbReference type="PRINTS" id="PR01210">
    <property type="entry name" value="GGTRANSPTASE"/>
</dbReference>
<feature type="active site" description="Nucleophile" evidence="3">
    <location>
        <position position="392"/>
    </location>
</feature>
<dbReference type="NCBIfam" id="TIGR00066">
    <property type="entry name" value="g_glut_trans"/>
    <property type="match status" value="1"/>
</dbReference>
<feature type="binding site" evidence="4">
    <location>
        <position position="114"/>
    </location>
    <ligand>
        <name>L-glutamate</name>
        <dbReference type="ChEBI" id="CHEBI:29985"/>
    </ligand>
</feature>
<evidence type="ECO:0000256" key="5">
    <source>
        <dbReference type="SAM" id="Phobius"/>
    </source>
</evidence>
<accession>A0A7M5XA04</accession>
<feature type="binding site" evidence="4">
    <location>
        <begin position="410"/>
        <end position="412"/>
    </location>
    <ligand>
        <name>L-glutamate</name>
        <dbReference type="ChEBI" id="CHEBI:29985"/>
    </ligand>
</feature>
<organism evidence="6 7">
    <name type="scientific">Clytia hemisphaerica</name>
    <dbReference type="NCBI Taxonomy" id="252671"/>
    <lineage>
        <taxon>Eukaryota</taxon>
        <taxon>Metazoa</taxon>
        <taxon>Cnidaria</taxon>
        <taxon>Hydrozoa</taxon>
        <taxon>Hydroidolina</taxon>
        <taxon>Leptothecata</taxon>
        <taxon>Obeliida</taxon>
        <taxon>Clytiidae</taxon>
        <taxon>Clytia</taxon>
    </lineage>
</organism>
<dbReference type="InterPro" id="IPR029055">
    <property type="entry name" value="Ntn_hydrolases_N"/>
</dbReference>
<dbReference type="InterPro" id="IPR055262">
    <property type="entry name" value="GGT_CS"/>
</dbReference>
<feature type="binding site" evidence="4">
    <location>
        <position position="485"/>
    </location>
    <ligand>
        <name>L-glutamate</name>
        <dbReference type="ChEBI" id="CHEBI:29985"/>
    </ligand>
</feature>
<dbReference type="InterPro" id="IPR043137">
    <property type="entry name" value="GGT_ssub_C"/>
</dbReference>
<keyword evidence="2" id="KW-0800">Toxin</keyword>
<evidence type="ECO:0000313" key="6">
    <source>
        <dbReference type="EnsemblMetazoa" id="CLYHEMP019550.1"/>
    </source>
</evidence>
<sequence length="607" mass="66308">MVSRTKFIIICVLAALVLVGIITALVVVLDKDEDKSNDANKGDFKAGAVASDSTLCNHVGKRILKDQGGNAVDSAVATVFCLGVVNLMSLGIGGGGFMVIHDAQKKIMKVYDYREEAPAGSSENMFVDQKNMTKYGGLAAGVPGQVRGLKLAHHNHGILQWNQLFNETILLAERGFKIHPALAYAISTLEKEPYVSEGLKTLLFKDGKWLKEGDLLINKELAKTMRIIRDNPDDFYVGDLAKQIVKDINAEGGNMTHQDLANYKVKVRDTLNMTLPNGLTIHAAPTPAGGAPLAMIHNIMSGYNLKENQFKTADDKLKFYQPYIESMKFAFAQRGLLGDPAFLPEGSITKVEKRCTNLTIGDLIRQNKIKMNETHFNVSYYGGAWGENDYGTSHTSVFSSDGSAVSTTKTVNLYFGGKVRSNKTGIIFNNQMDDFSTPNVTNAYGLKPTKANFIKPGKRPQSSACPTIIVDKIGAVKLIVGASGGSRIISAVSEVIAKKLYLKDITLQDSIRSFRFHNQGQPNTTSYLKKSDYEPDTTTDYTIPGQELIYKLTHIGHLVKEVSSLAVTQGIYVDAEDHIFAMSDARKGAVADGFNAIVYNSTHEIKV</sequence>
<dbReference type="EnsemblMetazoa" id="CLYHEMT019550.1">
    <property type="protein sequence ID" value="CLYHEMP019550.1"/>
    <property type="gene ID" value="CLYHEMG019550"/>
</dbReference>
<reference evidence="6" key="1">
    <citation type="submission" date="2021-01" db="UniProtKB">
        <authorList>
            <consortium name="EnsemblMetazoa"/>
        </authorList>
    </citation>
    <scope>IDENTIFICATION</scope>
</reference>
<evidence type="ECO:0000256" key="4">
    <source>
        <dbReference type="PIRSR" id="PIRSR600101-2"/>
    </source>
</evidence>
<feature type="transmembrane region" description="Helical" evidence="5">
    <location>
        <begin position="7"/>
        <end position="29"/>
    </location>
</feature>
<proteinExistence type="inferred from homology"/>
<dbReference type="GeneID" id="136806272"/>
<evidence type="ECO:0000256" key="1">
    <source>
        <dbReference type="ARBA" id="ARBA00009381"/>
    </source>
</evidence>
<dbReference type="FunFam" id="3.60.20.40:FF:000001">
    <property type="entry name" value="Gamma-glutamyltranspeptidase 1"/>
    <property type="match status" value="1"/>
</dbReference>
<keyword evidence="5" id="KW-1133">Transmembrane helix</keyword>
<name>A0A7M5XA04_9CNID</name>
<dbReference type="InterPro" id="IPR043138">
    <property type="entry name" value="GGT_lsub"/>
</dbReference>
<dbReference type="Pfam" id="PF01019">
    <property type="entry name" value="G_glu_transpept"/>
    <property type="match status" value="1"/>
</dbReference>
<feature type="binding site" evidence="4">
    <location>
        <begin position="462"/>
        <end position="463"/>
    </location>
    <ligand>
        <name>L-glutamate</name>
        <dbReference type="ChEBI" id="CHEBI:29985"/>
    </ligand>
</feature>
<evidence type="ECO:0000256" key="3">
    <source>
        <dbReference type="PIRSR" id="PIRSR600101-1"/>
    </source>
</evidence>
<dbReference type="InterPro" id="IPR000101">
    <property type="entry name" value="GGT_peptidase"/>
</dbReference>
<feature type="transmembrane region" description="Helical" evidence="5">
    <location>
        <begin position="75"/>
        <end position="100"/>
    </location>
</feature>
<dbReference type="Gene3D" id="3.60.20.40">
    <property type="match status" value="1"/>
</dbReference>
<evidence type="ECO:0000256" key="2">
    <source>
        <dbReference type="ARBA" id="ARBA00084097"/>
    </source>
</evidence>
<dbReference type="Gene3D" id="1.10.246.130">
    <property type="match status" value="1"/>
</dbReference>
<dbReference type="OrthoDB" id="1081007at2759"/>
<keyword evidence="7" id="KW-1185">Reference proteome</keyword>
<keyword evidence="5" id="KW-0812">Transmembrane</keyword>
<dbReference type="GO" id="GO:0036374">
    <property type="term" value="F:glutathione hydrolase activity"/>
    <property type="evidence" value="ECO:0007669"/>
    <property type="project" value="InterPro"/>
</dbReference>
<dbReference type="GO" id="GO:0006751">
    <property type="term" value="P:glutathione catabolic process"/>
    <property type="evidence" value="ECO:0007669"/>
    <property type="project" value="InterPro"/>
</dbReference>
<dbReference type="PANTHER" id="PTHR11686:SF9">
    <property type="entry name" value="RE13973P"/>
    <property type="match status" value="1"/>
</dbReference>
<dbReference type="GO" id="GO:0005886">
    <property type="term" value="C:plasma membrane"/>
    <property type="evidence" value="ECO:0007669"/>
    <property type="project" value="TreeGrafter"/>
</dbReference>
<feature type="binding site" evidence="4">
    <location>
        <position position="434"/>
    </location>
    <ligand>
        <name>L-glutamate</name>
        <dbReference type="ChEBI" id="CHEBI:29985"/>
    </ligand>
</feature>
<dbReference type="SUPFAM" id="SSF56235">
    <property type="entry name" value="N-terminal nucleophile aminohydrolases (Ntn hydrolases)"/>
    <property type="match status" value="1"/>
</dbReference>
<dbReference type="RefSeq" id="XP_066918928.1">
    <property type="nucleotide sequence ID" value="XM_067062827.1"/>
</dbReference>
<dbReference type="AlphaFoldDB" id="A0A7M5XA04"/>
<evidence type="ECO:0000313" key="7">
    <source>
        <dbReference type="Proteomes" id="UP000594262"/>
    </source>
</evidence>
<protein>
    <submittedName>
        <fullName evidence="6">Uncharacterized protein</fullName>
    </submittedName>
</protein>